<dbReference type="Pfam" id="PF02089">
    <property type="entry name" value="Palm_thioest"/>
    <property type="match status" value="1"/>
</dbReference>
<keyword evidence="2" id="KW-1185">Reference proteome</keyword>
<comment type="caution">
    <text evidence="1">The sequence shown here is derived from an EMBL/GenBank/DDBJ whole genome shotgun (WGS) entry which is preliminary data.</text>
</comment>
<evidence type="ECO:0000313" key="1">
    <source>
        <dbReference type="EMBL" id="MXP62874.1"/>
    </source>
</evidence>
<dbReference type="GO" id="GO:0016787">
    <property type="term" value="F:hydrolase activity"/>
    <property type="evidence" value="ECO:0007669"/>
    <property type="project" value="UniProtKB-KW"/>
</dbReference>
<sequence length="280" mass="28711">MRVKMRTRRFTGVFQPWTDIWSRSGWRVQTHCKTGLGRAVDPFGGIALTGAAEACLAQASRLARPAGCRRAVVVLHGLGHHPGGMARMAGALADTGWAVANIGYASLRQSLEHHARAASRVAAALAEDGAGEVAFVGHSLGGLVARAAMARAAEDGWRPGRLVLIGSPARGAGIAGMATRVAAYRALTGSCGQTVTPAGAALVPVPDCRGLAVIAGGTGGRGFNPLLPGDNDGIVTVEETRLPGREDAFTRVRALHTPLAASPGAVISAMSFLESGRMAA</sequence>
<accession>A0A845B9V0</accession>
<evidence type="ECO:0000313" key="2">
    <source>
        <dbReference type="Proteomes" id="UP000460715"/>
    </source>
</evidence>
<dbReference type="Gene3D" id="3.40.50.1820">
    <property type="entry name" value="alpha/beta hydrolase"/>
    <property type="match status" value="1"/>
</dbReference>
<proteinExistence type="predicted"/>
<dbReference type="AlphaFoldDB" id="A0A845B9V0"/>
<dbReference type="InterPro" id="IPR029058">
    <property type="entry name" value="AB_hydrolase_fold"/>
</dbReference>
<dbReference type="PANTHER" id="PTHR37946:SF1">
    <property type="entry name" value="SLL1969 PROTEIN"/>
    <property type="match status" value="1"/>
</dbReference>
<dbReference type="RefSeq" id="WP_160936002.1">
    <property type="nucleotide sequence ID" value="NZ_SNVJ01000004.1"/>
</dbReference>
<name>A0A845B9V0_9PROT</name>
<dbReference type="EMBL" id="SNVJ01000004">
    <property type="protein sequence ID" value="MXP62874.1"/>
    <property type="molecule type" value="Genomic_DNA"/>
</dbReference>
<dbReference type="Proteomes" id="UP000460715">
    <property type="component" value="Unassembled WGS sequence"/>
</dbReference>
<organism evidence="1 2">
    <name type="scientific">Teichococcus coralli</name>
    <dbReference type="NCBI Taxonomy" id="2545983"/>
    <lineage>
        <taxon>Bacteria</taxon>
        <taxon>Pseudomonadati</taxon>
        <taxon>Pseudomonadota</taxon>
        <taxon>Alphaproteobacteria</taxon>
        <taxon>Acetobacterales</taxon>
        <taxon>Roseomonadaceae</taxon>
        <taxon>Roseomonas</taxon>
    </lineage>
</organism>
<reference evidence="1 2" key="1">
    <citation type="submission" date="2019-03" db="EMBL/GenBank/DDBJ databases">
        <title>Roseomonas sp. a novel Roseomonas species isolated from Sea whip Gorgonian.</title>
        <authorList>
            <person name="Li F."/>
            <person name="Pan X."/>
            <person name="Huang S."/>
            <person name="Li Z."/>
            <person name="Meng B."/>
        </authorList>
    </citation>
    <scope>NUCLEOTIDE SEQUENCE [LARGE SCALE GENOMIC DNA]</scope>
    <source>
        <strain evidence="1 2">M0104</strain>
    </source>
</reference>
<dbReference type="OrthoDB" id="275181at2"/>
<dbReference type="PANTHER" id="PTHR37946">
    <property type="entry name" value="SLL1969 PROTEIN"/>
    <property type="match status" value="1"/>
</dbReference>
<dbReference type="SUPFAM" id="SSF53474">
    <property type="entry name" value="alpha/beta-Hydrolases"/>
    <property type="match status" value="1"/>
</dbReference>
<keyword evidence="1" id="KW-0378">Hydrolase</keyword>
<protein>
    <submittedName>
        <fullName evidence="1">Alpha/beta fold hydrolase</fullName>
    </submittedName>
</protein>
<gene>
    <name evidence="1" type="ORF">E0493_05855</name>
</gene>